<evidence type="ECO:0000313" key="1">
    <source>
        <dbReference type="EMBL" id="TNV87969.1"/>
    </source>
</evidence>
<gene>
    <name evidence="1" type="ORF">FGO68_gene7886</name>
</gene>
<dbReference type="Proteomes" id="UP000785679">
    <property type="component" value="Unassembled WGS sequence"/>
</dbReference>
<organism evidence="1 2">
    <name type="scientific">Halteria grandinella</name>
    <dbReference type="NCBI Taxonomy" id="5974"/>
    <lineage>
        <taxon>Eukaryota</taxon>
        <taxon>Sar</taxon>
        <taxon>Alveolata</taxon>
        <taxon>Ciliophora</taxon>
        <taxon>Intramacronucleata</taxon>
        <taxon>Spirotrichea</taxon>
        <taxon>Stichotrichia</taxon>
        <taxon>Sporadotrichida</taxon>
        <taxon>Halteriidae</taxon>
        <taxon>Halteria</taxon>
    </lineage>
</organism>
<name>A0A8J8P8N9_HALGN</name>
<reference evidence="1" key="1">
    <citation type="submission" date="2019-06" db="EMBL/GenBank/DDBJ databases">
        <authorList>
            <person name="Zheng W."/>
        </authorList>
    </citation>
    <scope>NUCLEOTIDE SEQUENCE</scope>
    <source>
        <strain evidence="1">QDHG01</strain>
    </source>
</reference>
<protein>
    <submittedName>
        <fullName evidence="1">Uncharacterized protein</fullName>
    </submittedName>
</protein>
<comment type="caution">
    <text evidence="1">The sequence shown here is derived from an EMBL/GenBank/DDBJ whole genome shotgun (WGS) entry which is preliminary data.</text>
</comment>
<keyword evidence="2" id="KW-1185">Reference proteome</keyword>
<dbReference type="AlphaFoldDB" id="A0A8J8P8N9"/>
<evidence type="ECO:0000313" key="2">
    <source>
        <dbReference type="Proteomes" id="UP000785679"/>
    </source>
</evidence>
<proteinExistence type="predicted"/>
<sequence length="91" mass="10498">MIGNYNIQLTNIGYLFNQDISLNLKISYLEWLDFLNSVRLNIFGGTENDSWLHGRRHNFVQPLCQEHRHALGSHVLQNKATELSKGNCQAQ</sequence>
<accession>A0A8J8P8N9</accession>
<dbReference type="EMBL" id="RRYP01000117">
    <property type="protein sequence ID" value="TNV87969.1"/>
    <property type="molecule type" value="Genomic_DNA"/>
</dbReference>